<comment type="caution">
    <text evidence="2">The sequence shown here is derived from an EMBL/GenBank/DDBJ whole genome shotgun (WGS) entry which is preliminary data.</text>
</comment>
<keyword evidence="1" id="KW-0175">Coiled coil</keyword>
<dbReference type="Proteomes" id="UP000679950">
    <property type="component" value="Unassembled WGS sequence"/>
</dbReference>
<dbReference type="EMBL" id="BORB01000005">
    <property type="protein sequence ID" value="GIN56535.1"/>
    <property type="molecule type" value="Genomic_DNA"/>
</dbReference>
<organism evidence="2 3">
    <name type="scientific">Lederbergia ruris</name>
    <dbReference type="NCBI Taxonomy" id="217495"/>
    <lineage>
        <taxon>Bacteria</taxon>
        <taxon>Bacillati</taxon>
        <taxon>Bacillota</taxon>
        <taxon>Bacilli</taxon>
        <taxon>Bacillales</taxon>
        <taxon>Bacillaceae</taxon>
        <taxon>Lederbergia</taxon>
    </lineage>
</organism>
<sequence>MTKKELLNRLEDIQMQMNQVEQMLKEKSVLSKRQVTRDDKQGEQVQAVISLEQKKVRVETAFALAE</sequence>
<protein>
    <submittedName>
        <fullName evidence="2">Uncharacterized protein</fullName>
    </submittedName>
</protein>
<evidence type="ECO:0000313" key="2">
    <source>
        <dbReference type="EMBL" id="GIN56535.1"/>
    </source>
</evidence>
<evidence type="ECO:0000256" key="1">
    <source>
        <dbReference type="SAM" id="Coils"/>
    </source>
</evidence>
<feature type="coiled-coil region" evidence="1">
    <location>
        <begin position="3"/>
        <end position="30"/>
    </location>
</feature>
<evidence type="ECO:0000313" key="3">
    <source>
        <dbReference type="Proteomes" id="UP000679950"/>
    </source>
</evidence>
<name>A0ABQ4KEY1_9BACI</name>
<keyword evidence="3" id="KW-1185">Reference proteome</keyword>
<reference evidence="2 3" key="1">
    <citation type="submission" date="2021-03" db="EMBL/GenBank/DDBJ databases">
        <title>Antimicrobial resistance genes in bacteria isolated from Japanese honey, and their potential for conferring macrolide and lincosamide resistance in the American foulbrood pathogen Paenibacillus larvae.</title>
        <authorList>
            <person name="Okamoto M."/>
            <person name="Kumagai M."/>
            <person name="Kanamori H."/>
            <person name="Takamatsu D."/>
        </authorList>
    </citation>
    <scope>NUCLEOTIDE SEQUENCE [LARGE SCALE GENOMIC DNA]</scope>
    <source>
        <strain evidence="2 3">J8TS2</strain>
    </source>
</reference>
<dbReference type="RefSeq" id="WP_158322343.1">
    <property type="nucleotide sequence ID" value="NZ_BORB01000005.1"/>
</dbReference>
<proteinExistence type="predicted"/>
<accession>A0ABQ4KEY1</accession>
<gene>
    <name evidence="2" type="ORF">J8TS2_08540</name>
</gene>